<dbReference type="AlphaFoldDB" id="N1QCW6"/>
<evidence type="ECO:0000313" key="2">
    <source>
        <dbReference type="EMBL" id="EME89408.1"/>
    </source>
</evidence>
<keyword evidence="1" id="KW-0812">Transmembrane</keyword>
<feature type="transmembrane region" description="Helical" evidence="1">
    <location>
        <begin position="91"/>
        <end position="114"/>
    </location>
</feature>
<name>N1QCW6_PSEFD</name>
<reference evidence="2 3" key="1">
    <citation type="journal article" date="2012" name="PLoS Pathog.">
        <title>Diverse lifestyles and strategies of plant pathogenesis encoded in the genomes of eighteen Dothideomycetes fungi.</title>
        <authorList>
            <person name="Ohm R.A."/>
            <person name="Feau N."/>
            <person name="Henrissat B."/>
            <person name="Schoch C.L."/>
            <person name="Horwitz B.A."/>
            <person name="Barry K.W."/>
            <person name="Condon B.J."/>
            <person name="Copeland A.C."/>
            <person name="Dhillon B."/>
            <person name="Glaser F."/>
            <person name="Hesse C.N."/>
            <person name="Kosti I."/>
            <person name="LaButti K."/>
            <person name="Lindquist E.A."/>
            <person name="Lucas S."/>
            <person name="Salamov A.A."/>
            <person name="Bradshaw R.E."/>
            <person name="Ciuffetti L."/>
            <person name="Hamelin R.C."/>
            <person name="Kema G.H.J."/>
            <person name="Lawrence C."/>
            <person name="Scott J.A."/>
            <person name="Spatafora J.W."/>
            <person name="Turgeon B.G."/>
            <person name="de Wit P.J.G.M."/>
            <person name="Zhong S."/>
            <person name="Goodwin S.B."/>
            <person name="Grigoriev I.V."/>
        </authorList>
    </citation>
    <scope>NUCLEOTIDE SEQUENCE [LARGE SCALE GENOMIC DNA]</scope>
    <source>
        <strain evidence="2 3">CIRAD86</strain>
    </source>
</reference>
<dbReference type="RefSeq" id="XP_007922046.1">
    <property type="nucleotide sequence ID" value="XM_007923855.1"/>
</dbReference>
<keyword evidence="1" id="KW-1133">Transmembrane helix</keyword>
<keyword evidence="1" id="KW-0472">Membrane</keyword>
<dbReference type="GeneID" id="19332551"/>
<feature type="transmembrane region" description="Helical" evidence="1">
    <location>
        <begin position="145"/>
        <end position="168"/>
    </location>
</feature>
<accession>N1QCW6</accession>
<feature type="transmembrane region" description="Helical" evidence="1">
    <location>
        <begin position="121"/>
        <end position="139"/>
    </location>
</feature>
<organism evidence="2 3">
    <name type="scientific">Pseudocercospora fijiensis (strain CIRAD86)</name>
    <name type="common">Black leaf streak disease fungus</name>
    <name type="synonym">Mycosphaerella fijiensis</name>
    <dbReference type="NCBI Taxonomy" id="383855"/>
    <lineage>
        <taxon>Eukaryota</taxon>
        <taxon>Fungi</taxon>
        <taxon>Dikarya</taxon>
        <taxon>Ascomycota</taxon>
        <taxon>Pezizomycotina</taxon>
        <taxon>Dothideomycetes</taxon>
        <taxon>Dothideomycetidae</taxon>
        <taxon>Mycosphaerellales</taxon>
        <taxon>Mycosphaerellaceae</taxon>
        <taxon>Pseudocercospora</taxon>
    </lineage>
</organism>
<keyword evidence="3" id="KW-1185">Reference proteome</keyword>
<proteinExistence type="predicted"/>
<gene>
    <name evidence="2" type="ORF">MYCFIDRAFT_170866</name>
</gene>
<dbReference type="HOGENOM" id="CLU_769704_0_0_1"/>
<protein>
    <submittedName>
        <fullName evidence="2">Uncharacterized protein</fullName>
    </submittedName>
</protein>
<dbReference type="VEuPathDB" id="FungiDB:MYCFIDRAFT_170866"/>
<evidence type="ECO:0000313" key="3">
    <source>
        <dbReference type="Proteomes" id="UP000016932"/>
    </source>
</evidence>
<dbReference type="Proteomes" id="UP000016932">
    <property type="component" value="Unassembled WGS sequence"/>
</dbReference>
<dbReference type="OrthoDB" id="3936313at2759"/>
<dbReference type="KEGG" id="pfj:MYCFIDRAFT_170866"/>
<dbReference type="EMBL" id="KB446555">
    <property type="protein sequence ID" value="EME89408.1"/>
    <property type="molecule type" value="Genomic_DNA"/>
</dbReference>
<sequence length="360" mass="39904">MRIAQFRVVVWLQKALFMGSGEVLRVGNDLNPLPYLSPSKLETTAKQRKHALNDEGAPGIRMERSWLRILRHGLTPAERVLPSSTTRPASAFSGLVRLPGIVGCFLAISGGFFLHILSPRILMLITGVAIIIESLLFPLSPRHASYWACIFTSTVAVHFIFNVADIYFSTSLHSRQQGLAVMCSCSLASRSCRTSGSKAKLPERFLAQRTKIVIQKGASIQQKAWRGYGSTGPAANRTQVFGSQGDTLKTIAMVQFPDVLATAPRDQISKENTIDVCLSLFKVCLDHTSWGFSWISMHWFMLDPGLKAYAQTPEPPQKCIDPPLWLRSCDSRRQSTIIGLSSYGFPNARCEAVRSREPYS</sequence>
<evidence type="ECO:0000256" key="1">
    <source>
        <dbReference type="SAM" id="Phobius"/>
    </source>
</evidence>